<evidence type="ECO:0000256" key="8">
    <source>
        <dbReference type="PROSITE-ProRule" id="PRU00182"/>
    </source>
</evidence>
<feature type="active site" evidence="7">
    <location>
        <position position="156"/>
    </location>
</feature>
<evidence type="ECO:0000256" key="5">
    <source>
        <dbReference type="ARBA" id="ARBA00022884"/>
    </source>
</evidence>
<dbReference type="PANTHER" id="PTHR21600">
    <property type="entry name" value="MITOCHONDRIAL RNA PSEUDOURIDINE SYNTHASE"/>
    <property type="match status" value="1"/>
</dbReference>
<keyword evidence="6 9" id="KW-0413">Isomerase</keyword>
<dbReference type="Pfam" id="PF01479">
    <property type="entry name" value="S4"/>
    <property type="match status" value="1"/>
</dbReference>
<keyword evidence="5 8" id="KW-0694">RNA-binding</keyword>
<dbReference type="SMART" id="SM00363">
    <property type="entry name" value="S4"/>
    <property type="match status" value="1"/>
</dbReference>
<comment type="catalytic activity">
    <reaction evidence="1">
        <text>uridine(955/2504/2580) in 23S rRNA = pseudouridine(955/2504/2580) in 23S rRNA</text>
        <dbReference type="Rhea" id="RHEA:42528"/>
        <dbReference type="Rhea" id="RHEA-COMP:10099"/>
        <dbReference type="Rhea" id="RHEA-COMP:10100"/>
        <dbReference type="ChEBI" id="CHEBI:65314"/>
        <dbReference type="ChEBI" id="CHEBI:65315"/>
        <dbReference type="EC" id="5.4.99.24"/>
    </reaction>
</comment>
<reference evidence="11 12" key="1">
    <citation type="submission" date="2020-12" db="EMBL/GenBank/DDBJ databases">
        <authorList>
            <person name="Shan Y."/>
        </authorList>
    </citation>
    <scope>NUCLEOTIDE SEQUENCE [LARGE SCALE GENOMIC DNA]</scope>
    <source>
        <strain evidence="12">csc3.9</strain>
    </source>
</reference>
<dbReference type="EC" id="5.4.99.-" evidence="9"/>
<evidence type="ECO:0000256" key="6">
    <source>
        <dbReference type="ARBA" id="ARBA00023235"/>
    </source>
</evidence>
<dbReference type="Gene3D" id="3.30.2350.10">
    <property type="entry name" value="Pseudouridine synthase"/>
    <property type="match status" value="1"/>
</dbReference>
<dbReference type="InterPro" id="IPR020103">
    <property type="entry name" value="PsdUridine_synth_cat_dom_sf"/>
</dbReference>
<proteinExistence type="inferred from homology"/>
<evidence type="ECO:0000313" key="12">
    <source>
        <dbReference type="Proteomes" id="UP000596063"/>
    </source>
</evidence>
<comment type="catalytic activity">
    <reaction evidence="9">
        <text>a uridine in RNA = a pseudouridine in RNA</text>
        <dbReference type="Rhea" id="RHEA:48348"/>
        <dbReference type="Rhea" id="RHEA-COMP:12068"/>
        <dbReference type="Rhea" id="RHEA-COMP:12069"/>
        <dbReference type="ChEBI" id="CHEBI:65314"/>
        <dbReference type="ChEBI" id="CHEBI:65315"/>
    </reaction>
</comment>
<evidence type="ECO:0000256" key="3">
    <source>
        <dbReference type="ARBA" id="ARBA00010876"/>
    </source>
</evidence>
<dbReference type="GO" id="GO:0160141">
    <property type="term" value="F:23S rRNA pseudouridine(955/2504/2580) synthase activity"/>
    <property type="evidence" value="ECO:0007669"/>
    <property type="project" value="UniProtKB-EC"/>
</dbReference>
<evidence type="ECO:0000313" key="11">
    <source>
        <dbReference type="EMBL" id="QQD19869.1"/>
    </source>
</evidence>
<dbReference type="Pfam" id="PF00849">
    <property type="entry name" value="PseudoU_synth_2"/>
    <property type="match status" value="1"/>
</dbReference>
<dbReference type="InterPro" id="IPR002942">
    <property type="entry name" value="S4_RNA-bd"/>
</dbReference>
<dbReference type="InterPro" id="IPR036986">
    <property type="entry name" value="S4_RNA-bd_sf"/>
</dbReference>
<dbReference type="PROSITE" id="PS01129">
    <property type="entry name" value="PSI_RLU"/>
    <property type="match status" value="1"/>
</dbReference>
<dbReference type="InterPro" id="IPR050188">
    <property type="entry name" value="RluA_PseudoU_synthase"/>
</dbReference>
<keyword evidence="12" id="KW-1185">Reference proteome</keyword>
<dbReference type="NCBIfam" id="TIGR00005">
    <property type="entry name" value="rluA_subfam"/>
    <property type="match status" value="1"/>
</dbReference>
<keyword evidence="4" id="KW-0698">rRNA processing</keyword>
<accession>A0A7T4R3K5</accession>
<evidence type="ECO:0000256" key="4">
    <source>
        <dbReference type="ARBA" id="ARBA00022552"/>
    </source>
</evidence>
<evidence type="ECO:0000256" key="1">
    <source>
        <dbReference type="ARBA" id="ARBA00000381"/>
    </source>
</evidence>
<dbReference type="InterPro" id="IPR006225">
    <property type="entry name" value="PsdUridine_synth_RluC/D"/>
</dbReference>
<dbReference type="PANTHER" id="PTHR21600:SF92">
    <property type="entry name" value="RIBOSOMAL LARGE SUBUNIT PSEUDOURIDINE SYNTHASE C"/>
    <property type="match status" value="1"/>
</dbReference>
<feature type="domain" description="RNA-binding S4" evidence="10">
    <location>
        <begin position="34"/>
        <end position="93"/>
    </location>
</feature>
<evidence type="ECO:0000259" key="10">
    <source>
        <dbReference type="SMART" id="SM00363"/>
    </source>
</evidence>
<evidence type="ECO:0000256" key="2">
    <source>
        <dbReference type="ARBA" id="ARBA00002876"/>
    </source>
</evidence>
<dbReference type="InterPro" id="IPR006145">
    <property type="entry name" value="PsdUridine_synth_RsuA/RluA"/>
</dbReference>
<dbReference type="SUPFAM" id="SSF55174">
    <property type="entry name" value="Alpha-L RNA-binding motif"/>
    <property type="match status" value="1"/>
</dbReference>
<dbReference type="CDD" id="cd00165">
    <property type="entry name" value="S4"/>
    <property type="match status" value="1"/>
</dbReference>
<dbReference type="PROSITE" id="PS50889">
    <property type="entry name" value="S4"/>
    <property type="match status" value="1"/>
</dbReference>
<dbReference type="GO" id="GO:0003723">
    <property type="term" value="F:RNA binding"/>
    <property type="evidence" value="ECO:0007669"/>
    <property type="project" value="UniProtKB-KW"/>
</dbReference>
<dbReference type="InterPro" id="IPR006224">
    <property type="entry name" value="PsdUridine_synth_RluA-like_CS"/>
</dbReference>
<dbReference type="AlphaFoldDB" id="A0A7T4R3K5"/>
<gene>
    <name evidence="11" type="ORF">I6N98_08570</name>
</gene>
<dbReference type="EMBL" id="CP066167">
    <property type="protein sequence ID" value="QQD19869.1"/>
    <property type="molecule type" value="Genomic_DNA"/>
</dbReference>
<organism evidence="11 12">
    <name type="scientific">Spongiibacter nanhainus</name>
    <dbReference type="NCBI Taxonomy" id="2794344"/>
    <lineage>
        <taxon>Bacteria</taxon>
        <taxon>Pseudomonadati</taxon>
        <taxon>Pseudomonadota</taxon>
        <taxon>Gammaproteobacteria</taxon>
        <taxon>Cellvibrionales</taxon>
        <taxon>Spongiibacteraceae</taxon>
        <taxon>Spongiibacter</taxon>
    </lineage>
</organism>
<protein>
    <recommendedName>
        <fullName evidence="9">Pseudouridine synthase</fullName>
        <ecNumber evidence="9">5.4.99.-</ecNumber>
    </recommendedName>
</protein>
<dbReference type="CDD" id="cd02869">
    <property type="entry name" value="PseudoU_synth_RluA_like"/>
    <property type="match status" value="1"/>
</dbReference>
<dbReference type="RefSeq" id="WP_198571353.1">
    <property type="nucleotide sequence ID" value="NZ_CP066167.1"/>
</dbReference>
<comment type="similarity">
    <text evidence="3 9">Belongs to the pseudouridine synthase RluA family.</text>
</comment>
<comment type="function">
    <text evidence="2">Responsible for synthesis of pseudouridine from uracil at positions 955, 2504 and 2580 in 23S ribosomal RNA.</text>
</comment>
<dbReference type="SUPFAM" id="SSF55120">
    <property type="entry name" value="Pseudouridine synthase"/>
    <property type="match status" value="1"/>
</dbReference>
<evidence type="ECO:0000256" key="9">
    <source>
        <dbReference type="RuleBase" id="RU362028"/>
    </source>
</evidence>
<sequence length="333" mass="37078">MSYVRGKVGEQVEKQVSDNSAVRWVTVEDEFAGQRLDNFLMRELRGVPKSRIYNALRRGEVRVNKARAKPAYKLVPGDQVRIPPVRVKQATTTSVPGGLAERIKAAILYEDDGLLIVNKPSGLAVHGGSGVSLGLIESLRQIFPDQKHLELVHRLDRDTSGCVMVSKKRAVLKQLHEMLRYKPGAEKGVDKRYLALVAGSWPARKSQVKVALAKNVLRSGERVVRASPEGKSSLTETRLLGRIEEASLIEARPITGRTHQIRVHCQYAGHPIIGDEKYGNPEANLRFREKGVKRLFLHARSLAFELDGRRISVQAPLPKDLESVVSSIDKILK</sequence>
<evidence type="ECO:0000256" key="7">
    <source>
        <dbReference type="PIRSR" id="PIRSR606225-1"/>
    </source>
</evidence>
<dbReference type="Gene3D" id="3.10.290.10">
    <property type="entry name" value="RNA-binding S4 domain"/>
    <property type="match status" value="1"/>
</dbReference>
<dbReference type="KEGG" id="snan:I6N98_08570"/>
<dbReference type="GO" id="GO:0000455">
    <property type="term" value="P:enzyme-directed rRNA pseudouridine synthesis"/>
    <property type="evidence" value="ECO:0007669"/>
    <property type="project" value="UniProtKB-ARBA"/>
</dbReference>
<name>A0A7T4R3K5_9GAMM</name>
<dbReference type="Proteomes" id="UP000596063">
    <property type="component" value="Chromosome"/>
</dbReference>